<dbReference type="VEuPathDB" id="FungiDB:AAP_01542"/>
<feature type="region of interest" description="Disordered" evidence="1">
    <location>
        <begin position="167"/>
        <end position="186"/>
    </location>
</feature>
<feature type="transmembrane region" description="Helical" evidence="2">
    <location>
        <begin position="51"/>
        <end position="69"/>
    </location>
</feature>
<feature type="region of interest" description="Disordered" evidence="1">
    <location>
        <begin position="1"/>
        <end position="32"/>
    </location>
</feature>
<evidence type="ECO:0000256" key="1">
    <source>
        <dbReference type="SAM" id="MobiDB-lite"/>
    </source>
</evidence>
<accession>A0A168BB00</accession>
<dbReference type="GO" id="GO:0070762">
    <property type="term" value="C:nuclear pore transmembrane ring"/>
    <property type="evidence" value="ECO:0007669"/>
    <property type="project" value="TreeGrafter"/>
</dbReference>
<dbReference type="AlphaFoldDB" id="A0A168BB00"/>
<dbReference type="Proteomes" id="UP000242877">
    <property type="component" value="Unassembled WGS sequence"/>
</dbReference>
<sequence length="325" mass="34281">MPITPSTPKNKALSTPIQQKAAPSPSPGKWRHPQYNEIVRRQTQCTFGERNVRIILLNTFAMFVVHLVATSIRKRLDSSSSLTLPPIPIPIGILLMIVRLYFLFNITVALYPLFRPKDNLTDIPLTPSQRRVLGIAPAPSNTAVSTTTPASVYSTPPKYKPVAASMRNLNGRSSPSSPGASASVSANAAKGSPLSPGFRSPSASFFAAGASSASFGGSGYNRTLLSTSPLFQRSSSTIPLNGTLNNSTDFGASGNATSFGNSVDGGYVTPTRSMFGSSILTNGLDESVNGGMSSPSPAGVGSPNRVVSPFMVNKWLYEKTRPGAL</sequence>
<dbReference type="EMBL" id="AZGZ01000005">
    <property type="protein sequence ID" value="KZZ95054.1"/>
    <property type="molecule type" value="Genomic_DNA"/>
</dbReference>
<evidence type="ECO:0000313" key="3">
    <source>
        <dbReference type="EMBL" id="KZZ95054.1"/>
    </source>
</evidence>
<name>A0A168BB00_9EURO</name>
<keyword evidence="2" id="KW-0472">Membrane</keyword>
<evidence type="ECO:0000256" key="2">
    <source>
        <dbReference type="SAM" id="Phobius"/>
    </source>
</evidence>
<dbReference type="GO" id="GO:0030474">
    <property type="term" value="P:spindle pole body duplication"/>
    <property type="evidence" value="ECO:0007669"/>
    <property type="project" value="TreeGrafter"/>
</dbReference>
<dbReference type="GO" id="GO:0005640">
    <property type="term" value="C:nuclear outer membrane"/>
    <property type="evidence" value="ECO:0007669"/>
    <property type="project" value="TreeGrafter"/>
</dbReference>
<feature type="transmembrane region" description="Helical" evidence="2">
    <location>
        <begin position="89"/>
        <end position="114"/>
    </location>
</feature>
<keyword evidence="2" id="KW-0812">Transmembrane</keyword>
<dbReference type="GO" id="GO:0006606">
    <property type="term" value="P:protein import into nucleus"/>
    <property type="evidence" value="ECO:0007669"/>
    <property type="project" value="TreeGrafter"/>
</dbReference>
<organism evidence="3 4">
    <name type="scientific">Ascosphaera apis ARSEF 7405</name>
    <dbReference type="NCBI Taxonomy" id="392613"/>
    <lineage>
        <taxon>Eukaryota</taxon>
        <taxon>Fungi</taxon>
        <taxon>Dikarya</taxon>
        <taxon>Ascomycota</taxon>
        <taxon>Pezizomycotina</taxon>
        <taxon>Eurotiomycetes</taxon>
        <taxon>Eurotiomycetidae</taxon>
        <taxon>Onygenales</taxon>
        <taxon>Ascosphaeraceae</taxon>
        <taxon>Ascosphaera</taxon>
    </lineage>
</organism>
<gene>
    <name evidence="3" type="ORF">AAP_01542</name>
</gene>
<dbReference type="OrthoDB" id="429932at2759"/>
<keyword evidence="2" id="KW-1133">Transmembrane helix</keyword>
<reference evidence="3 4" key="1">
    <citation type="journal article" date="2016" name="Genome Biol. Evol.">
        <title>Divergent and convergent evolution of fungal pathogenicity.</title>
        <authorList>
            <person name="Shang Y."/>
            <person name="Xiao G."/>
            <person name="Zheng P."/>
            <person name="Cen K."/>
            <person name="Zhan S."/>
            <person name="Wang C."/>
        </authorList>
    </citation>
    <scope>NUCLEOTIDE SEQUENCE [LARGE SCALE GENOMIC DNA]</scope>
    <source>
        <strain evidence="3 4">ARSEF 7405</strain>
    </source>
</reference>
<feature type="compositionally biased region" description="Polar residues" evidence="1">
    <location>
        <begin position="1"/>
        <end position="18"/>
    </location>
</feature>
<evidence type="ECO:0000313" key="4">
    <source>
        <dbReference type="Proteomes" id="UP000242877"/>
    </source>
</evidence>
<proteinExistence type="predicted"/>
<dbReference type="Pfam" id="PF08058">
    <property type="entry name" value="NPCC"/>
    <property type="match status" value="1"/>
</dbReference>
<comment type="caution">
    <text evidence="3">The sequence shown here is derived from an EMBL/GenBank/DDBJ whole genome shotgun (WGS) entry which is preliminary data.</text>
</comment>
<dbReference type="InterPro" id="IPR012578">
    <property type="entry name" value="Nucl_pore_cmplx"/>
</dbReference>
<feature type="compositionally biased region" description="Low complexity" evidence="1">
    <location>
        <begin position="173"/>
        <end position="186"/>
    </location>
</feature>
<protein>
    <submittedName>
        <fullName evidence="3">Nuclear pore complex component</fullName>
    </submittedName>
</protein>
<dbReference type="PANTHER" id="PTHR28003">
    <property type="entry name" value="NUCLEOPORIN POM34"/>
    <property type="match status" value="1"/>
</dbReference>
<keyword evidence="4" id="KW-1185">Reference proteome</keyword>
<dbReference type="PANTHER" id="PTHR28003:SF1">
    <property type="entry name" value="NUCLEOPORIN POM34"/>
    <property type="match status" value="1"/>
</dbReference>